<comment type="caution">
    <text evidence="3">The sequence shown here is derived from an EMBL/GenBank/DDBJ whole genome shotgun (WGS) entry which is preliminary data.</text>
</comment>
<feature type="region of interest" description="Disordered" evidence="1">
    <location>
        <begin position="357"/>
        <end position="403"/>
    </location>
</feature>
<keyword evidence="2" id="KW-1133">Transmembrane helix</keyword>
<accession>A0A7W8C3N5</accession>
<feature type="region of interest" description="Disordered" evidence="1">
    <location>
        <begin position="120"/>
        <end position="144"/>
    </location>
</feature>
<reference evidence="3 4" key="1">
    <citation type="submission" date="2020-08" db="EMBL/GenBank/DDBJ databases">
        <title>Genomic Encyclopedia of Type Strains, Phase IV (KMG-IV): sequencing the most valuable type-strain genomes for metagenomic binning, comparative biology and taxonomic classification.</title>
        <authorList>
            <person name="Goeker M."/>
        </authorList>
    </citation>
    <scope>NUCLEOTIDE SEQUENCE [LARGE SCALE GENOMIC DNA]</scope>
    <source>
        <strain evidence="3 4">DSM 11275</strain>
    </source>
</reference>
<evidence type="ECO:0000313" key="3">
    <source>
        <dbReference type="EMBL" id="MBB5143784.1"/>
    </source>
</evidence>
<dbReference type="InterPro" id="IPR009003">
    <property type="entry name" value="Peptidase_S1_PA"/>
</dbReference>
<evidence type="ECO:0000256" key="1">
    <source>
        <dbReference type="SAM" id="MobiDB-lite"/>
    </source>
</evidence>
<sequence length="403" mass="42578">MSQTPDPAAQGQEAHTSAQPTPALPWFRRPLFWGILFFLGLFLLVAWLFWKEWQAAENLKEQTAARTVELQKQNQSRQDFIARLRQLLKEEPCEVQRQLPHLSAPAGIVWPPLAGNAEKAGGTLPEASGATARPAPVNPQASQPTVAPQGFAALMEQATVLVLALRQEGLSMGSGFFVAPGYVVTNAHVVGTAEKAAVVNKATGSPLSARVLRTVQSNGRDFAVLAVDGGPAITPLALTNDVWRTERVSAWGFPGAVTNDDPQFLALLKGNDAAAPEVVYTDGVVSVILERKPALIVHTATVSQGNSGGPLVNDKGEVVGINTFIKLDDESYRQSSLAIVSASLAEFLKAAGVPFTMAPPRASQGQAQSPKSSDKADASKQDTTGNKAQDAPDTAKGAQGGRP</sequence>
<dbReference type="Gene3D" id="2.40.10.10">
    <property type="entry name" value="Trypsin-like serine proteases"/>
    <property type="match status" value="2"/>
</dbReference>
<dbReference type="GO" id="GO:0006508">
    <property type="term" value="P:proteolysis"/>
    <property type="evidence" value="ECO:0007669"/>
    <property type="project" value="UniProtKB-KW"/>
</dbReference>
<keyword evidence="2" id="KW-0472">Membrane</keyword>
<dbReference type="InterPro" id="IPR001940">
    <property type="entry name" value="Peptidase_S1C"/>
</dbReference>
<proteinExistence type="predicted"/>
<name>A0A7W8C3N5_9BACT</name>
<dbReference type="AlphaFoldDB" id="A0A7W8C3N5"/>
<protein>
    <submittedName>
        <fullName evidence="3">S1-C subfamily serine protease</fullName>
    </submittedName>
</protein>
<dbReference type="SUPFAM" id="SSF50494">
    <property type="entry name" value="Trypsin-like serine proteases"/>
    <property type="match status" value="1"/>
</dbReference>
<dbReference type="EMBL" id="JACHGO010000005">
    <property type="protein sequence ID" value="MBB5143784.1"/>
    <property type="molecule type" value="Genomic_DNA"/>
</dbReference>
<dbReference type="Proteomes" id="UP000539075">
    <property type="component" value="Unassembled WGS sequence"/>
</dbReference>
<dbReference type="GO" id="GO:0004252">
    <property type="term" value="F:serine-type endopeptidase activity"/>
    <property type="evidence" value="ECO:0007669"/>
    <property type="project" value="InterPro"/>
</dbReference>
<evidence type="ECO:0000313" key="4">
    <source>
        <dbReference type="Proteomes" id="UP000539075"/>
    </source>
</evidence>
<feature type="transmembrane region" description="Helical" evidence="2">
    <location>
        <begin position="31"/>
        <end position="50"/>
    </location>
</feature>
<keyword evidence="3" id="KW-0645">Protease</keyword>
<feature type="region of interest" description="Disordered" evidence="1">
    <location>
        <begin position="1"/>
        <end position="20"/>
    </location>
</feature>
<dbReference type="PRINTS" id="PR00834">
    <property type="entry name" value="PROTEASES2C"/>
</dbReference>
<organism evidence="3 4">
    <name type="scientific">Desulfovibrio intestinalis</name>
    <dbReference type="NCBI Taxonomy" id="58621"/>
    <lineage>
        <taxon>Bacteria</taxon>
        <taxon>Pseudomonadati</taxon>
        <taxon>Thermodesulfobacteriota</taxon>
        <taxon>Desulfovibrionia</taxon>
        <taxon>Desulfovibrionales</taxon>
        <taxon>Desulfovibrionaceae</taxon>
        <taxon>Desulfovibrio</taxon>
    </lineage>
</organism>
<dbReference type="InterPro" id="IPR043504">
    <property type="entry name" value="Peptidase_S1_PA_chymotrypsin"/>
</dbReference>
<dbReference type="Pfam" id="PF13365">
    <property type="entry name" value="Trypsin_2"/>
    <property type="match status" value="1"/>
</dbReference>
<keyword evidence="3" id="KW-0378">Hydrolase</keyword>
<gene>
    <name evidence="3" type="ORF">HNQ38_001884</name>
</gene>
<keyword evidence="2" id="KW-0812">Transmembrane</keyword>
<dbReference type="PANTHER" id="PTHR43019">
    <property type="entry name" value="SERINE ENDOPROTEASE DEGS"/>
    <property type="match status" value="1"/>
</dbReference>
<evidence type="ECO:0000256" key="2">
    <source>
        <dbReference type="SAM" id="Phobius"/>
    </source>
</evidence>
<dbReference type="RefSeq" id="WP_183719614.1">
    <property type="nucleotide sequence ID" value="NZ_JACHGO010000005.1"/>
</dbReference>
<keyword evidence="4" id="KW-1185">Reference proteome</keyword>
<dbReference type="PANTHER" id="PTHR43019:SF23">
    <property type="entry name" value="PROTEASE DO-LIKE 5, CHLOROPLASTIC"/>
    <property type="match status" value="1"/>
</dbReference>